<dbReference type="EMBL" id="JAZDUA010000343">
    <property type="protein sequence ID" value="KAK7794179.1"/>
    <property type="molecule type" value="Genomic_DNA"/>
</dbReference>
<name>A0AAN9V9N1_9ORTH</name>
<feature type="repeat" description="ANK" evidence="3">
    <location>
        <begin position="308"/>
        <end position="340"/>
    </location>
</feature>
<feature type="repeat" description="ANK" evidence="3">
    <location>
        <begin position="341"/>
        <end position="373"/>
    </location>
</feature>
<dbReference type="Proteomes" id="UP001378592">
    <property type="component" value="Unassembled WGS sequence"/>
</dbReference>
<evidence type="ECO:0000256" key="3">
    <source>
        <dbReference type="PROSITE-ProRule" id="PRU00023"/>
    </source>
</evidence>
<evidence type="ECO:0000256" key="2">
    <source>
        <dbReference type="ARBA" id="ARBA00023043"/>
    </source>
</evidence>
<feature type="repeat" description="ANK" evidence="3">
    <location>
        <begin position="185"/>
        <end position="217"/>
    </location>
</feature>
<dbReference type="PANTHER" id="PTHR24171">
    <property type="entry name" value="ANKYRIN REPEAT DOMAIN-CONTAINING PROTEIN 39-RELATED"/>
    <property type="match status" value="1"/>
</dbReference>
<dbReference type="SMART" id="SM00248">
    <property type="entry name" value="ANK"/>
    <property type="match status" value="8"/>
</dbReference>
<evidence type="ECO:0000313" key="6">
    <source>
        <dbReference type="Proteomes" id="UP001378592"/>
    </source>
</evidence>
<evidence type="ECO:0000256" key="4">
    <source>
        <dbReference type="SAM" id="MobiDB-lite"/>
    </source>
</evidence>
<dbReference type="GO" id="GO:0031436">
    <property type="term" value="C:BRCA1-BARD1 complex"/>
    <property type="evidence" value="ECO:0007669"/>
    <property type="project" value="TreeGrafter"/>
</dbReference>
<dbReference type="Gene3D" id="1.25.40.20">
    <property type="entry name" value="Ankyrin repeat-containing domain"/>
    <property type="match status" value="4"/>
</dbReference>
<dbReference type="PRINTS" id="PR01415">
    <property type="entry name" value="ANKYRIN"/>
</dbReference>
<accession>A0AAN9V9N1</accession>
<keyword evidence="2 3" id="KW-0040">ANK repeat</keyword>
<proteinExistence type="predicted"/>
<dbReference type="Pfam" id="PF12796">
    <property type="entry name" value="Ank_2"/>
    <property type="match status" value="3"/>
</dbReference>
<reference evidence="5 6" key="1">
    <citation type="submission" date="2024-03" db="EMBL/GenBank/DDBJ databases">
        <title>The genome assembly and annotation of the cricket Gryllus longicercus Weissman &amp; Gray.</title>
        <authorList>
            <person name="Szrajer S."/>
            <person name="Gray D."/>
            <person name="Ylla G."/>
        </authorList>
    </citation>
    <scope>NUCLEOTIDE SEQUENCE [LARGE SCALE GENOMIC DNA]</scope>
    <source>
        <strain evidence="5">DAG 2021-001</strain>
        <tissue evidence="5">Whole body minus gut</tissue>
    </source>
</reference>
<feature type="repeat" description="ANK" evidence="3">
    <location>
        <begin position="218"/>
        <end position="244"/>
    </location>
</feature>
<dbReference type="PROSITE" id="PS50088">
    <property type="entry name" value="ANK_REPEAT"/>
    <property type="match status" value="6"/>
</dbReference>
<dbReference type="InterPro" id="IPR002110">
    <property type="entry name" value="Ankyrin_rpt"/>
</dbReference>
<dbReference type="GO" id="GO:0004842">
    <property type="term" value="F:ubiquitin-protein transferase activity"/>
    <property type="evidence" value="ECO:0007669"/>
    <property type="project" value="TreeGrafter"/>
</dbReference>
<dbReference type="SUPFAM" id="SSF48403">
    <property type="entry name" value="Ankyrin repeat"/>
    <property type="match status" value="1"/>
</dbReference>
<evidence type="ECO:0000256" key="1">
    <source>
        <dbReference type="ARBA" id="ARBA00022737"/>
    </source>
</evidence>
<evidence type="ECO:0000313" key="5">
    <source>
        <dbReference type="EMBL" id="KAK7794179.1"/>
    </source>
</evidence>
<feature type="repeat" description="ANK" evidence="3">
    <location>
        <begin position="43"/>
        <end position="75"/>
    </location>
</feature>
<dbReference type="PANTHER" id="PTHR24171:SF8">
    <property type="entry name" value="BRCA1-ASSOCIATED RING DOMAIN PROTEIN 1"/>
    <property type="match status" value="1"/>
</dbReference>
<organism evidence="5 6">
    <name type="scientific">Gryllus longicercus</name>
    <dbReference type="NCBI Taxonomy" id="2509291"/>
    <lineage>
        <taxon>Eukaryota</taxon>
        <taxon>Metazoa</taxon>
        <taxon>Ecdysozoa</taxon>
        <taxon>Arthropoda</taxon>
        <taxon>Hexapoda</taxon>
        <taxon>Insecta</taxon>
        <taxon>Pterygota</taxon>
        <taxon>Neoptera</taxon>
        <taxon>Polyneoptera</taxon>
        <taxon>Orthoptera</taxon>
        <taxon>Ensifera</taxon>
        <taxon>Gryllidea</taxon>
        <taxon>Grylloidea</taxon>
        <taxon>Gryllidae</taxon>
        <taxon>Gryllinae</taxon>
        <taxon>Gryllus</taxon>
    </lineage>
</organism>
<protein>
    <submittedName>
        <fullName evidence="5">Uncharacterized protein</fullName>
    </submittedName>
</protein>
<comment type="caution">
    <text evidence="5">The sequence shown here is derived from an EMBL/GenBank/DDBJ whole genome shotgun (WGS) entry which is preliminary data.</text>
</comment>
<dbReference type="PROSITE" id="PS50297">
    <property type="entry name" value="ANK_REP_REGION"/>
    <property type="match status" value="6"/>
</dbReference>
<keyword evidence="6" id="KW-1185">Reference proteome</keyword>
<feature type="repeat" description="ANK" evidence="3">
    <location>
        <begin position="137"/>
        <end position="169"/>
    </location>
</feature>
<feature type="compositionally biased region" description="Basic residues" evidence="4">
    <location>
        <begin position="408"/>
        <end position="424"/>
    </location>
</feature>
<dbReference type="GO" id="GO:0070531">
    <property type="term" value="C:BRCA1-A complex"/>
    <property type="evidence" value="ECO:0007669"/>
    <property type="project" value="TreeGrafter"/>
</dbReference>
<dbReference type="AlphaFoldDB" id="A0AAN9V9N1"/>
<keyword evidence="1" id="KW-0677">Repeat</keyword>
<dbReference type="GO" id="GO:0085020">
    <property type="term" value="P:protein K6-linked ubiquitination"/>
    <property type="evidence" value="ECO:0007669"/>
    <property type="project" value="TreeGrafter"/>
</dbReference>
<dbReference type="Pfam" id="PF00023">
    <property type="entry name" value="Ank"/>
    <property type="match status" value="1"/>
</dbReference>
<sequence length="424" mass="45216">MPEENILPSMSLQLAALHNAAGTLKHWRKLGMFGNLAWGWHAPGDSPLHYAARAGDTATVESLLSAGASLSAENELGHTALWIAARAGHVNTVQTLMRHRTEDGELPDGDDAIVATRSVVVVRAVLAIAPLAAMGRAGAKALKQVAREGHIEMVECLLEAGANPNGGDEMEWVYPDPDPNSWEAPGDRALHWAARAGQTMAVQLLINGGASLTTLNRRAESALEAAAKAGESTVVKLLLTSGAECEDGQVKRALRDTRCFPVAQMLAEAIVHLDGGGDMVWIMACEGRPLILEALVNAGAYLNAHLLNGWTPLHAAVRNCHFRCVDLLLRGGADVNAKDKTGRTPLHDAAEQGNSACIQVLLSGGARRGSRDRQWKTPRDYTADASLRVLLSQKRMSSRGEKGMSPKVAKKGSAKTGKRMSSKR</sequence>
<feature type="region of interest" description="Disordered" evidence="4">
    <location>
        <begin position="386"/>
        <end position="424"/>
    </location>
</feature>
<dbReference type="InterPro" id="IPR036770">
    <property type="entry name" value="Ankyrin_rpt-contain_sf"/>
</dbReference>
<gene>
    <name evidence="5" type="ORF">R5R35_000476</name>
</gene>